<protein>
    <recommendedName>
        <fullName evidence="2">CHAP domain-containing protein</fullName>
    </recommendedName>
</protein>
<evidence type="ECO:0008006" key="2">
    <source>
        <dbReference type="Google" id="ProtNLM"/>
    </source>
</evidence>
<dbReference type="Proteomes" id="UP000886191">
    <property type="component" value="Unassembled WGS sequence"/>
</dbReference>
<organism evidence="1">
    <name type="scientific">Pricia antarctica</name>
    <dbReference type="NCBI Taxonomy" id="641691"/>
    <lineage>
        <taxon>Bacteria</taxon>
        <taxon>Pseudomonadati</taxon>
        <taxon>Bacteroidota</taxon>
        <taxon>Flavobacteriia</taxon>
        <taxon>Flavobacteriales</taxon>
        <taxon>Flavobacteriaceae</taxon>
        <taxon>Pricia</taxon>
    </lineage>
</organism>
<reference evidence="1" key="1">
    <citation type="journal article" date="2020" name="mSystems">
        <title>Genome- and Community-Level Interaction Insights into Carbon Utilization and Element Cycling Functions of Hydrothermarchaeota in Hydrothermal Sediment.</title>
        <authorList>
            <person name="Zhou Z."/>
            <person name="Liu Y."/>
            <person name="Xu W."/>
            <person name="Pan J."/>
            <person name="Luo Z.H."/>
            <person name="Li M."/>
        </authorList>
    </citation>
    <scope>NUCLEOTIDE SEQUENCE [LARGE SCALE GENOMIC DNA]</scope>
    <source>
        <strain evidence="1">HyVt-345</strain>
    </source>
</reference>
<proteinExistence type="predicted"/>
<dbReference type="AlphaFoldDB" id="A0A831QRP4"/>
<dbReference type="EMBL" id="DRGL01000039">
    <property type="protein sequence ID" value="HEA21457.1"/>
    <property type="molecule type" value="Genomic_DNA"/>
</dbReference>
<evidence type="ECO:0000313" key="1">
    <source>
        <dbReference type="EMBL" id="HEA21457.1"/>
    </source>
</evidence>
<dbReference type="Gene3D" id="3.90.1720.10">
    <property type="entry name" value="endopeptidase domain like (from Nostoc punctiforme)"/>
    <property type="match status" value="1"/>
</dbReference>
<gene>
    <name evidence="1" type="ORF">ENH87_11115</name>
</gene>
<accession>A0A831QRP4</accession>
<comment type="caution">
    <text evidence="1">The sequence shown here is derived from an EMBL/GenBank/DDBJ whole genome shotgun (WGS) entry which is preliminary data.</text>
</comment>
<name>A0A831QRP4_9FLAO</name>
<sequence>MASVPKLLDAIGQSYDVYSHGTFEKVRASGVATYCNLFVSGICGFYKYDKFLGLLANDIIEVIENDKEWDDSKNPVLTKGMGKAQHFANQGCVVLAYSKGEEHGHVCIIRPGLMVYSNKWKMWVPKCVSIGKNNFTGKGINWAFSDRPHIAFLVRII</sequence>